<reference evidence="4" key="3">
    <citation type="submission" date="2025-09" db="UniProtKB">
        <authorList>
            <consortium name="Ensembl"/>
        </authorList>
    </citation>
    <scope>IDENTIFICATION</scope>
</reference>
<dbReference type="Ensembl" id="ENSOTST00005157769.1">
    <property type="protein sequence ID" value="ENSOTSP00005122386.1"/>
    <property type="gene ID" value="ENSOTSG00005052212.1"/>
</dbReference>
<dbReference type="AlphaFoldDB" id="A0AAZ3Q0I3"/>
<evidence type="ECO:0000259" key="3">
    <source>
        <dbReference type="PROSITE" id="PS50021"/>
    </source>
</evidence>
<dbReference type="InterPro" id="IPR001715">
    <property type="entry name" value="CH_dom"/>
</dbReference>
<dbReference type="Pfam" id="PF00307">
    <property type="entry name" value="CH"/>
    <property type="match status" value="1"/>
</dbReference>
<name>A0AAZ3Q0I3_ONCTS</name>
<protein>
    <recommendedName>
        <fullName evidence="3">Calponin-homology (CH) domain-containing protein</fullName>
    </recommendedName>
</protein>
<dbReference type="Proteomes" id="UP000694402">
    <property type="component" value="Unassembled WGS sequence"/>
</dbReference>
<evidence type="ECO:0000313" key="5">
    <source>
        <dbReference type="Proteomes" id="UP000694402"/>
    </source>
</evidence>
<evidence type="ECO:0000256" key="2">
    <source>
        <dbReference type="SAM" id="Phobius"/>
    </source>
</evidence>
<feature type="domain" description="Calponin-homology (CH)" evidence="3">
    <location>
        <begin position="64"/>
        <end position="184"/>
    </location>
</feature>
<keyword evidence="5" id="KW-1185">Reference proteome</keyword>
<evidence type="ECO:0000256" key="1">
    <source>
        <dbReference type="SAM" id="MobiDB-lite"/>
    </source>
</evidence>
<sequence length="221" mass="23983">MSLSQTAPVQRSVSRSDVPSSPPGLSQKPNSFLFRTSSRCSGKSQFSISGSTQSLVEAGRSESRSVLRPDVVQLRKTLESTGCVDSACVCVSEDLPGEACVCVELVLCQLANHVRPRAVSIIHIPSPAVPKLSTAKCRLNVENFISACRRLGVPETEVCVLSDVYLCKLPAVLRCVEALVKCEVEGDSPYSPYSSLLSEGFLVFYSLVMILLYTLYYHLVS</sequence>
<reference evidence="5" key="1">
    <citation type="journal article" date="2018" name="PLoS ONE">
        <title>Chinook salmon (Oncorhynchus tshawytscha) genome and transcriptome.</title>
        <authorList>
            <person name="Christensen K.A."/>
            <person name="Leong J.S."/>
            <person name="Sakhrani D."/>
            <person name="Biagi C.A."/>
            <person name="Minkley D.R."/>
            <person name="Withler R.E."/>
            <person name="Rondeau E.B."/>
            <person name="Koop B.F."/>
            <person name="Devlin R.H."/>
        </authorList>
    </citation>
    <scope>NUCLEOTIDE SEQUENCE [LARGE SCALE GENOMIC DNA]</scope>
</reference>
<dbReference type="GeneTree" id="ENSGT00970000193685"/>
<reference evidence="4" key="2">
    <citation type="submission" date="2025-08" db="UniProtKB">
        <authorList>
            <consortium name="Ensembl"/>
        </authorList>
    </citation>
    <scope>IDENTIFICATION</scope>
</reference>
<keyword evidence="2" id="KW-0472">Membrane</keyword>
<keyword evidence="2" id="KW-0812">Transmembrane</keyword>
<evidence type="ECO:0000313" key="4">
    <source>
        <dbReference type="Ensembl" id="ENSOTSP00005122386.1"/>
    </source>
</evidence>
<feature type="region of interest" description="Disordered" evidence="1">
    <location>
        <begin position="1"/>
        <end position="31"/>
    </location>
</feature>
<dbReference type="SUPFAM" id="SSF47576">
    <property type="entry name" value="Calponin-homology domain, CH-domain"/>
    <property type="match status" value="1"/>
</dbReference>
<feature type="compositionally biased region" description="Low complexity" evidence="1">
    <location>
        <begin position="8"/>
        <end position="19"/>
    </location>
</feature>
<dbReference type="Gene3D" id="1.10.418.10">
    <property type="entry name" value="Calponin-like domain"/>
    <property type="match status" value="1"/>
</dbReference>
<accession>A0AAZ3Q0I3</accession>
<proteinExistence type="predicted"/>
<organism evidence="4 5">
    <name type="scientific">Oncorhynchus tshawytscha</name>
    <name type="common">Chinook salmon</name>
    <name type="synonym">Salmo tshawytscha</name>
    <dbReference type="NCBI Taxonomy" id="74940"/>
    <lineage>
        <taxon>Eukaryota</taxon>
        <taxon>Metazoa</taxon>
        <taxon>Chordata</taxon>
        <taxon>Craniata</taxon>
        <taxon>Vertebrata</taxon>
        <taxon>Euteleostomi</taxon>
        <taxon>Actinopterygii</taxon>
        <taxon>Neopterygii</taxon>
        <taxon>Teleostei</taxon>
        <taxon>Protacanthopterygii</taxon>
        <taxon>Salmoniformes</taxon>
        <taxon>Salmonidae</taxon>
        <taxon>Salmoninae</taxon>
        <taxon>Oncorhynchus</taxon>
    </lineage>
</organism>
<feature type="transmembrane region" description="Helical" evidence="2">
    <location>
        <begin position="201"/>
        <end position="219"/>
    </location>
</feature>
<dbReference type="InterPro" id="IPR036872">
    <property type="entry name" value="CH_dom_sf"/>
</dbReference>
<keyword evidence="2" id="KW-1133">Transmembrane helix</keyword>
<dbReference type="PROSITE" id="PS50021">
    <property type="entry name" value="CH"/>
    <property type="match status" value="1"/>
</dbReference>